<accession>A0A1S1LJ51</accession>
<dbReference type="AlphaFoldDB" id="A0A1S1LJ51"/>
<reference evidence="1 2" key="1">
    <citation type="submission" date="2016-10" db="EMBL/GenBank/DDBJ databases">
        <title>Evaluation of Human, Veterinary and Environmental Mycobacterium chelonae Isolates by Core Genome Phylogenomic Analysis, Targeted Gene Comparison, and Anti-microbial Susceptibility Patterns: A Tale of Mistaken Identities.</title>
        <authorList>
            <person name="Fogelson S.B."/>
            <person name="Camus A.C."/>
            <person name="Lorenz W."/>
            <person name="Vasireddy R."/>
            <person name="Vasireddy S."/>
            <person name="Smith T."/>
            <person name="Brown-Elliott B.A."/>
            <person name="Wallace R.J.Jr."/>
            <person name="Hasan N.A."/>
            <person name="Reischl U."/>
            <person name="Sanchez S."/>
        </authorList>
    </citation>
    <scope>NUCLEOTIDE SEQUENCE [LARGE SCALE GENOMIC DNA]</scope>
    <source>
        <strain evidence="1 2">15515</strain>
    </source>
</reference>
<sequence>MASRLHAVHLVAVLRENDVTVDEMPGAIAELDTLGHHDRWADTGDGYYLIGKKYAIRCAWCAKDFLGDTRSEAEESYQRHADELADVESAEKHWVLAGGDGVPRALHTVALPQYRSLTTATA</sequence>
<dbReference type="EMBL" id="MLIQ01000042">
    <property type="protein sequence ID" value="OHU47342.1"/>
    <property type="molecule type" value="Genomic_DNA"/>
</dbReference>
<gene>
    <name evidence="1" type="ORF">BKG82_27205</name>
</gene>
<name>A0A1S1LJ51_MYCCH</name>
<proteinExistence type="predicted"/>
<evidence type="ECO:0000313" key="1">
    <source>
        <dbReference type="EMBL" id="OHU47342.1"/>
    </source>
</evidence>
<protein>
    <submittedName>
        <fullName evidence="1">Uncharacterized protein</fullName>
    </submittedName>
</protein>
<evidence type="ECO:0000313" key="2">
    <source>
        <dbReference type="Proteomes" id="UP000180043"/>
    </source>
</evidence>
<organism evidence="1 2">
    <name type="scientific">Mycobacteroides chelonae</name>
    <name type="common">Mycobacterium chelonae</name>
    <dbReference type="NCBI Taxonomy" id="1774"/>
    <lineage>
        <taxon>Bacteria</taxon>
        <taxon>Bacillati</taxon>
        <taxon>Actinomycetota</taxon>
        <taxon>Actinomycetes</taxon>
        <taxon>Mycobacteriales</taxon>
        <taxon>Mycobacteriaceae</taxon>
        <taxon>Mycobacteroides</taxon>
    </lineage>
</organism>
<dbReference type="Proteomes" id="UP000180043">
    <property type="component" value="Unassembled WGS sequence"/>
</dbReference>
<comment type="caution">
    <text evidence="1">The sequence shown here is derived from an EMBL/GenBank/DDBJ whole genome shotgun (WGS) entry which is preliminary data.</text>
</comment>